<reference evidence="1 2" key="1">
    <citation type="submission" date="2019-03" db="EMBL/GenBank/DDBJ databases">
        <title>Sapientia aquatica gen. nov., sp. nov., isolated from a crater lake.</title>
        <authorList>
            <person name="Felfoldi T."/>
            <person name="Szabo A."/>
            <person name="Toth E."/>
            <person name="Schumann P."/>
            <person name="Keki Z."/>
            <person name="Marialigeti K."/>
            <person name="Mathe I."/>
        </authorList>
    </citation>
    <scope>NUCLEOTIDE SEQUENCE [LARGE SCALE GENOMIC DNA]</scope>
    <source>
        <strain evidence="1 2">SA-152</strain>
    </source>
</reference>
<dbReference type="Pfam" id="PF16957">
    <property type="entry name" value="Mal_decarbox_Al"/>
    <property type="match status" value="1"/>
</dbReference>
<dbReference type="GO" id="GO:0016740">
    <property type="term" value="F:transferase activity"/>
    <property type="evidence" value="ECO:0007669"/>
    <property type="project" value="InterPro"/>
</dbReference>
<dbReference type="Gene3D" id="3.40.1080.10">
    <property type="entry name" value="Glutaconate Coenzyme A-transferase"/>
    <property type="match status" value="1"/>
</dbReference>
<comment type="caution">
    <text evidence="1">The sequence shown here is derived from an EMBL/GenBank/DDBJ whole genome shotgun (WGS) entry which is preliminary data.</text>
</comment>
<sequence length="555" mass="60701">MKQSAPAPLSPQWSKRRTEKHRRLALVEKLAQGPVLKTADIVQALSLLICPGDRVVLEGNNQKQADFLSRALVQVDPAKVHHLHLIMPSVSRPEHLDLFERGIARKLDFAYAGAQSLRIAQFLQDGIMDVGAIHTYVELYARLYVDLTPNVVLVAGFKADRQGNLYTGSSTEDTPALVEAAAFRDGIVIAQVNEIVDDPADLPRVDIPGSWIDFVVQADKPFFLEPLFTRDPRLIKPVHVLMAMMAIRGVYEKHQVQSLNHGIGFNTAAIELILPTYGEKLGLKGKICKNWTLNPHPTLIPAIESGWVESVHCFGGELGMENYVAARPDVFFTGRDGSMRSNRAFCQLAGQYAVDLFIGSTLQMDGLANSSTVTHGRLTGFGGAPNMGHDPGGRRHASPAWLDLIETDDPLARGKKLVVQMVETFQNGAQPSIVETLDAVQVGKDSGMPIAPVMIYGDDVTHVLTEEGIAYLYKAESLEQRKAMVAAVAGVTPIGMKHDPKTTTKLRQQGLIALPQDMGVARNEATRSLLAAKSVADLVTWSDGLYEPPAKFRSW</sequence>
<proteinExistence type="predicted"/>
<evidence type="ECO:0000313" key="1">
    <source>
        <dbReference type="EMBL" id="TDK67525.1"/>
    </source>
</evidence>
<evidence type="ECO:0000313" key="2">
    <source>
        <dbReference type="Proteomes" id="UP000294829"/>
    </source>
</evidence>
<accession>A0A4R5W522</accession>
<dbReference type="AlphaFoldDB" id="A0A4R5W522"/>
<gene>
    <name evidence="1" type="primary">mdcA</name>
    <name evidence="1" type="ORF">E2I14_07180</name>
</gene>
<dbReference type="PANTHER" id="PTHR43293:SF2">
    <property type="entry name" value="MALONATE DECARBOXYLASE ALPHA SUBUNIT"/>
    <property type="match status" value="1"/>
</dbReference>
<dbReference type="NCBIfam" id="TIGR01110">
    <property type="entry name" value="mdcA"/>
    <property type="match status" value="1"/>
</dbReference>
<dbReference type="PANTHER" id="PTHR43293">
    <property type="entry name" value="ACETATE COA-TRANSFERASE YDIF"/>
    <property type="match status" value="1"/>
</dbReference>
<organism evidence="1 2">
    <name type="scientific">Sapientia aquatica</name>
    <dbReference type="NCBI Taxonomy" id="1549640"/>
    <lineage>
        <taxon>Bacteria</taxon>
        <taxon>Pseudomonadati</taxon>
        <taxon>Pseudomonadota</taxon>
        <taxon>Betaproteobacteria</taxon>
        <taxon>Burkholderiales</taxon>
        <taxon>Oxalobacteraceae</taxon>
        <taxon>Sapientia</taxon>
    </lineage>
</organism>
<dbReference type="InterPro" id="IPR005777">
    <property type="entry name" value="MadA"/>
</dbReference>
<protein>
    <submittedName>
        <fullName evidence="1">Malonate decarboxylase subunit alpha</fullName>
    </submittedName>
</protein>
<keyword evidence="2" id="KW-1185">Reference proteome</keyword>
<dbReference type="EMBL" id="SMYL01000002">
    <property type="protein sequence ID" value="TDK67525.1"/>
    <property type="molecule type" value="Genomic_DNA"/>
</dbReference>
<dbReference type="Proteomes" id="UP000294829">
    <property type="component" value="Unassembled WGS sequence"/>
</dbReference>
<dbReference type="InterPro" id="IPR037171">
    <property type="entry name" value="NagB/RpiA_transferase-like"/>
</dbReference>
<dbReference type="RefSeq" id="WP_133326861.1">
    <property type="nucleotide sequence ID" value="NZ_SMYL01000002.1"/>
</dbReference>
<name>A0A4R5W522_9BURK</name>
<dbReference type="OrthoDB" id="5481335at2"/>
<dbReference type="SUPFAM" id="SSF100950">
    <property type="entry name" value="NagB/RpiA/CoA transferase-like"/>
    <property type="match status" value="2"/>
</dbReference>